<dbReference type="InterPro" id="IPR052194">
    <property type="entry name" value="MESH1"/>
</dbReference>
<comment type="caution">
    <text evidence="1">The sequence shown here is derived from an EMBL/GenBank/DDBJ whole genome shotgun (WGS) entry which is preliminary data.</text>
</comment>
<dbReference type="GO" id="GO:0008893">
    <property type="term" value="F:guanosine-3',5'-bis(diphosphate) 3'-diphosphatase activity"/>
    <property type="evidence" value="ECO:0007669"/>
    <property type="project" value="TreeGrafter"/>
</dbReference>
<dbReference type="Gene3D" id="1.10.3210.10">
    <property type="entry name" value="Hypothetical protein af1432"/>
    <property type="match status" value="1"/>
</dbReference>
<proteinExistence type="predicted"/>
<name>A0A1F5X1F8_9BACT</name>
<evidence type="ECO:0008006" key="3">
    <source>
        <dbReference type="Google" id="ProtNLM"/>
    </source>
</evidence>
<accession>A0A1F5X1F8</accession>
<sequence length="199" mass="22605">MDRDKFFKDALEFVKEKHKGQVRAGNVPAWHHLARVSGLLSFVLEKHGECGGQERSIIVTAALGHDVLEDTKVTEKEVMAVFGPRGSEIIKSMTNKWGDKNVMPYVKQVAGSEEAVRLVKLSDLYDNHISVVYNLHILGLKWTHSYFLPIVTPMRLAVTKTKFKKFKKTAEELVSLVNSAAFLLDGEIRRFEEKNKKRP</sequence>
<gene>
    <name evidence="1" type="ORF">A2930_04005</name>
</gene>
<dbReference type="AlphaFoldDB" id="A0A1F5X1F8"/>
<dbReference type="STRING" id="1798351.A2930_04005"/>
<dbReference type="PANTHER" id="PTHR46246:SF1">
    <property type="entry name" value="GUANOSINE-3',5'-BIS(DIPHOSPHATE) 3'-PYROPHOSPHOHYDROLASE MESH1"/>
    <property type="match status" value="1"/>
</dbReference>
<protein>
    <recommendedName>
        <fullName evidence="3">HD/PDEase domain-containing protein</fullName>
    </recommendedName>
</protein>
<dbReference type="EMBL" id="MFID01000006">
    <property type="protein sequence ID" value="OGF81734.1"/>
    <property type="molecule type" value="Genomic_DNA"/>
</dbReference>
<dbReference type="Proteomes" id="UP000178114">
    <property type="component" value="Unassembled WGS sequence"/>
</dbReference>
<evidence type="ECO:0000313" key="2">
    <source>
        <dbReference type="Proteomes" id="UP000178114"/>
    </source>
</evidence>
<organism evidence="1 2">
    <name type="scientific">Candidatus Giovannonibacteria bacterium RIFCSPLOWO2_01_FULL_45_34</name>
    <dbReference type="NCBI Taxonomy" id="1798351"/>
    <lineage>
        <taxon>Bacteria</taxon>
        <taxon>Candidatus Giovannoniibacteriota</taxon>
    </lineage>
</organism>
<reference evidence="1 2" key="1">
    <citation type="journal article" date="2016" name="Nat. Commun.">
        <title>Thousands of microbial genomes shed light on interconnected biogeochemical processes in an aquifer system.</title>
        <authorList>
            <person name="Anantharaman K."/>
            <person name="Brown C.T."/>
            <person name="Hug L.A."/>
            <person name="Sharon I."/>
            <person name="Castelle C.J."/>
            <person name="Probst A.J."/>
            <person name="Thomas B.C."/>
            <person name="Singh A."/>
            <person name="Wilkins M.J."/>
            <person name="Karaoz U."/>
            <person name="Brodie E.L."/>
            <person name="Williams K.H."/>
            <person name="Hubbard S.S."/>
            <person name="Banfield J.F."/>
        </authorList>
    </citation>
    <scope>NUCLEOTIDE SEQUENCE [LARGE SCALE GENOMIC DNA]</scope>
</reference>
<dbReference type="SUPFAM" id="SSF109604">
    <property type="entry name" value="HD-domain/PDEase-like"/>
    <property type="match status" value="1"/>
</dbReference>
<evidence type="ECO:0000313" key="1">
    <source>
        <dbReference type="EMBL" id="OGF81734.1"/>
    </source>
</evidence>
<dbReference type="PANTHER" id="PTHR46246">
    <property type="entry name" value="GUANOSINE-3',5'-BIS(DIPHOSPHATE) 3'-PYROPHOSPHOHYDROLASE MESH1"/>
    <property type="match status" value="1"/>
</dbReference>